<keyword evidence="1" id="KW-0539">Nucleus</keyword>
<reference evidence="4 5" key="1">
    <citation type="submission" date="2020-02" db="EMBL/GenBank/DDBJ databases">
        <authorList>
            <person name="Ma Q."/>
            <person name="Huang Y."/>
            <person name="Song X."/>
            <person name="Pei D."/>
        </authorList>
    </citation>
    <scope>NUCLEOTIDE SEQUENCE [LARGE SCALE GENOMIC DNA]</scope>
    <source>
        <strain evidence="4">Sxm20200214</strain>
        <tissue evidence="4">Leaf</tissue>
    </source>
</reference>
<dbReference type="EMBL" id="JAAMPC010000003">
    <property type="protein sequence ID" value="KAG2319912.1"/>
    <property type="molecule type" value="Genomic_DNA"/>
</dbReference>
<dbReference type="PANTHER" id="PTHR46872">
    <property type="entry name" value="DNA BINDING PROTEIN"/>
    <property type="match status" value="1"/>
</dbReference>
<dbReference type="AlphaFoldDB" id="A0A8X8B337"/>
<feature type="domain" description="ELM2" evidence="3">
    <location>
        <begin position="129"/>
        <end position="155"/>
    </location>
</feature>
<feature type="region of interest" description="Disordered" evidence="2">
    <location>
        <begin position="80"/>
        <end position="102"/>
    </location>
</feature>
<name>A0A8X8B337_BRACI</name>
<evidence type="ECO:0000256" key="2">
    <source>
        <dbReference type="SAM" id="MobiDB-lite"/>
    </source>
</evidence>
<gene>
    <name evidence="4" type="ORF">Bca52824_013125</name>
</gene>
<keyword evidence="5" id="KW-1185">Reference proteome</keyword>
<dbReference type="OrthoDB" id="1908944at2759"/>
<dbReference type="Pfam" id="PF01448">
    <property type="entry name" value="ELM2"/>
    <property type="match status" value="1"/>
</dbReference>
<evidence type="ECO:0000313" key="5">
    <source>
        <dbReference type="Proteomes" id="UP000886595"/>
    </source>
</evidence>
<dbReference type="InterPro" id="IPR000949">
    <property type="entry name" value="ELM2_dom"/>
</dbReference>
<organism evidence="4 5">
    <name type="scientific">Brassica carinata</name>
    <name type="common">Ethiopian mustard</name>
    <name type="synonym">Abyssinian cabbage</name>
    <dbReference type="NCBI Taxonomy" id="52824"/>
    <lineage>
        <taxon>Eukaryota</taxon>
        <taxon>Viridiplantae</taxon>
        <taxon>Streptophyta</taxon>
        <taxon>Embryophyta</taxon>
        <taxon>Tracheophyta</taxon>
        <taxon>Spermatophyta</taxon>
        <taxon>Magnoliopsida</taxon>
        <taxon>eudicotyledons</taxon>
        <taxon>Gunneridae</taxon>
        <taxon>Pentapetalae</taxon>
        <taxon>rosids</taxon>
        <taxon>malvids</taxon>
        <taxon>Brassicales</taxon>
        <taxon>Brassicaceae</taxon>
        <taxon>Brassiceae</taxon>
        <taxon>Brassica</taxon>
    </lineage>
</organism>
<comment type="caution">
    <text evidence="4">The sequence shown here is derived from an EMBL/GenBank/DDBJ whole genome shotgun (WGS) entry which is preliminary data.</text>
</comment>
<protein>
    <recommendedName>
        <fullName evidence="3">ELM2 domain-containing protein</fullName>
    </recommendedName>
</protein>
<evidence type="ECO:0000313" key="4">
    <source>
        <dbReference type="EMBL" id="KAG2319912.1"/>
    </source>
</evidence>
<evidence type="ECO:0000256" key="1">
    <source>
        <dbReference type="ARBA" id="ARBA00023242"/>
    </source>
</evidence>
<dbReference type="PANTHER" id="PTHR46872:SF14">
    <property type="entry name" value="ELM2 DOMAIN-CONTAINING PROTEIN"/>
    <property type="match status" value="1"/>
</dbReference>
<accession>A0A8X8B337</accession>
<dbReference type="Proteomes" id="UP000886595">
    <property type="component" value="Unassembled WGS sequence"/>
</dbReference>
<proteinExistence type="predicted"/>
<evidence type="ECO:0000259" key="3">
    <source>
        <dbReference type="Pfam" id="PF01448"/>
    </source>
</evidence>
<sequence>MGCKRTFEAEDVQELNVKHARQISYCNKLAKLDEGVPYRVSLEKPGVAIGDDLSDLYGFKSEDSVEKGFATDAPFSWMTSGFEEDSQSGGTTQSTLSDESPESDFLWRPVCLADDVEWCQSSPNKPVPIGSDYQADIPECVKDEVRDAIDDNEEQVMMMGDCVIPMPGGETEVCEVGKGRKECICVDKGSIRCVQQHIMENREALFQTIGYERCLKLGLGEMGEEVAGKLTEDEEDLFHEVIYSNPVSLDRDFWKQLKSAFPSRSMKDIVSYYFNVFILRRRAVQNRSKSLDIDSDDDEWQVEYDNNTSYGPQTPGKSLSRVEEEEELIAEEDSCLSYDFRTNNAIPSRCPVRKREESNVGIGNYWRHCNDLVEDHHPYSFDPCDSILADQFWSKNIDLLPTSNIIDEIFGQDPWDDEFFGGK</sequence>